<dbReference type="GO" id="GO:0016020">
    <property type="term" value="C:membrane"/>
    <property type="evidence" value="ECO:0007669"/>
    <property type="project" value="UniProtKB-SubCell"/>
</dbReference>
<dbReference type="RefSeq" id="WP_092869395.1">
    <property type="nucleotide sequence ID" value="NZ_FPCH01000004.1"/>
</dbReference>
<dbReference type="Pfam" id="PF12698">
    <property type="entry name" value="ABC2_membrane_3"/>
    <property type="match status" value="1"/>
</dbReference>
<feature type="transmembrane region" description="Helical" evidence="5">
    <location>
        <begin position="245"/>
        <end position="266"/>
    </location>
</feature>
<evidence type="ECO:0000256" key="4">
    <source>
        <dbReference type="ARBA" id="ARBA00023136"/>
    </source>
</evidence>
<feature type="transmembrane region" description="Helical" evidence="5">
    <location>
        <begin position="302"/>
        <end position="322"/>
    </location>
</feature>
<evidence type="ECO:0000313" key="8">
    <source>
        <dbReference type="Proteomes" id="UP000199423"/>
    </source>
</evidence>
<keyword evidence="4 5" id="KW-0472">Membrane</keyword>
<proteinExistence type="predicted"/>
<dbReference type="PANTHER" id="PTHR43229">
    <property type="entry name" value="NODULATION PROTEIN J"/>
    <property type="match status" value="1"/>
</dbReference>
<dbReference type="InterPro" id="IPR047817">
    <property type="entry name" value="ABC2_TM_bact-type"/>
</dbReference>
<evidence type="ECO:0000256" key="3">
    <source>
        <dbReference type="ARBA" id="ARBA00022989"/>
    </source>
</evidence>
<keyword evidence="3 5" id="KW-1133">Transmembrane helix</keyword>
<dbReference type="InterPro" id="IPR013525">
    <property type="entry name" value="ABC2_TM"/>
</dbReference>
<dbReference type="STRING" id="51670.SAMN04488557_3896"/>
<sequence length="339" mass="37417">MASQAVTTGSENLSPAYHESDAGARQRLGISGYWACFNGIVRREILRYLHQRERFLSALVRPLIWLFIFAAGFRQTLGVSIIPPYETYVLYEEYIAPGLIAMILLFNAMQSSLSMVYDRETGTMRTLLVSPFPRSFLLLSKLLGGVSVALLQAYAFMLVAWFWGIQPPAITEVKLFTFYDPPSWAGDVIPKMTDPIVTSLFSIPGFIQPFAGYITVIPAIILAGLMLGSLALFMSSVIKQLENFAGVMNFVIFPMFFASSALYPLWRIREASPALFEICRLNPFTYAVEMIRFGLYGQVDTVSLAVVLGCTVVFLAAAVFAYNPSKGLIARRGGPGGSA</sequence>
<evidence type="ECO:0000256" key="5">
    <source>
        <dbReference type="SAM" id="Phobius"/>
    </source>
</evidence>
<evidence type="ECO:0000313" key="7">
    <source>
        <dbReference type="EMBL" id="SFV38880.1"/>
    </source>
</evidence>
<feature type="domain" description="ABC transmembrane type-2" evidence="6">
    <location>
        <begin position="53"/>
        <end position="325"/>
    </location>
</feature>
<evidence type="ECO:0000256" key="2">
    <source>
        <dbReference type="ARBA" id="ARBA00022692"/>
    </source>
</evidence>
<dbReference type="InterPro" id="IPR051784">
    <property type="entry name" value="Nod_factor_ABC_transporter"/>
</dbReference>
<dbReference type="PROSITE" id="PS51012">
    <property type="entry name" value="ABC_TM2"/>
    <property type="match status" value="1"/>
</dbReference>
<comment type="subcellular location">
    <subcellularLocation>
        <location evidence="1">Membrane</location>
        <topology evidence="1">Multi-pass membrane protein</topology>
    </subcellularLocation>
</comment>
<dbReference type="OrthoDB" id="9255971at2"/>
<keyword evidence="8" id="KW-1185">Reference proteome</keyword>
<feature type="transmembrane region" description="Helical" evidence="5">
    <location>
        <begin position="94"/>
        <end position="117"/>
    </location>
</feature>
<dbReference type="GO" id="GO:0140359">
    <property type="term" value="F:ABC-type transporter activity"/>
    <property type="evidence" value="ECO:0007669"/>
    <property type="project" value="InterPro"/>
</dbReference>
<evidence type="ECO:0000259" key="6">
    <source>
        <dbReference type="PROSITE" id="PS51012"/>
    </source>
</evidence>
<feature type="transmembrane region" description="Helical" evidence="5">
    <location>
        <begin position="55"/>
        <end position="74"/>
    </location>
</feature>
<feature type="transmembrane region" description="Helical" evidence="5">
    <location>
        <begin position="210"/>
        <end position="233"/>
    </location>
</feature>
<dbReference type="AlphaFoldDB" id="A0A1I7NW32"/>
<dbReference type="Proteomes" id="UP000199423">
    <property type="component" value="Unassembled WGS sequence"/>
</dbReference>
<accession>A0A1I7NW32</accession>
<keyword evidence="2 5" id="KW-0812">Transmembrane</keyword>
<organism evidence="7 8">
    <name type="scientific">Hyphomicrobium facile</name>
    <dbReference type="NCBI Taxonomy" id="51670"/>
    <lineage>
        <taxon>Bacteria</taxon>
        <taxon>Pseudomonadati</taxon>
        <taxon>Pseudomonadota</taxon>
        <taxon>Alphaproteobacteria</taxon>
        <taxon>Hyphomicrobiales</taxon>
        <taxon>Hyphomicrobiaceae</taxon>
        <taxon>Hyphomicrobium</taxon>
    </lineage>
</organism>
<dbReference type="PANTHER" id="PTHR43229:SF2">
    <property type="entry name" value="NODULATION PROTEIN J"/>
    <property type="match status" value="1"/>
</dbReference>
<protein>
    <submittedName>
        <fullName evidence="7">ABC-2 type transport system permease protein</fullName>
    </submittedName>
</protein>
<reference evidence="8" key="1">
    <citation type="submission" date="2016-10" db="EMBL/GenBank/DDBJ databases">
        <authorList>
            <person name="Varghese N."/>
            <person name="Submissions S."/>
        </authorList>
    </citation>
    <scope>NUCLEOTIDE SEQUENCE [LARGE SCALE GENOMIC DNA]</scope>
    <source>
        <strain evidence="8">DSM 1565</strain>
    </source>
</reference>
<gene>
    <name evidence="7" type="ORF">SAMN04488557_3896</name>
</gene>
<feature type="transmembrane region" description="Helical" evidence="5">
    <location>
        <begin position="138"/>
        <end position="163"/>
    </location>
</feature>
<dbReference type="EMBL" id="FPCH01000004">
    <property type="protein sequence ID" value="SFV38880.1"/>
    <property type="molecule type" value="Genomic_DNA"/>
</dbReference>
<name>A0A1I7NW32_9HYPH</name>
<evidence type="ECO:0000256" key="1">
    <source>
        <dbReference type="ARBA" id="ARBA00004141"/>
    </source>
</evidence>